<feature type="compositionally biased region" description="Polar residues" evidence="1">
    <location>
        <begin position="389"/>
        <end position="402"/>
    </location>
</feature>
<reference evidence="4" key="2">
    <citation type="submission" date="2025-08" db="UniProtKB">
        <authorList>
            <consortium name="RefSeq"/>
        </authorList>
    </citation>
    <scope>IDENTIFICATION</scope>
    <source>
        <tissue evidence="4">Leaf</tissue>
    </source>
</reference>
<feature type="compositionally biased region" description="Basic and acidic residues" evidence="1">
    <location>
        <begin position="16"/>
        <end position="30"/>
    </location>
</feature>
<dbReference type="Gene3D" id="2.30.30.140">
    <property type="match status" value="1"/>
</dbReference>
<feature type="compositionally biased region" description="Basic and acidic residues" evidence="1">
    <location>
        <begin position="341"/>
        <end position="362"/>
    </location>
</feature>
<keyword evidence="3" id="KW-1185">Reference proteome</keyword>
<dbReference type="InterPro" id="IPR052657">
    <property type="entry name" value="PDP_family_Arabidopsis"/>
</dbReference>
<evidence type="ECO:0000313" key="4">
    <source>
        <dbReference type="RefSeq" id="XP_019101829.1"/>
    </source>
</evidence>
<protein>
    <submittedName>
        <fullName evidence="4">Serine/threonine-protein kinase ATM-like</fullName>
    </submittedName>
</protein>
<dbReference type="CDD" id="cd05162">
    <property type="entry name" value="PWWP"/>
    <property type="match status" value="1"/>
</dbReference>
<dbReference type="GeneID" id="104698706"/>
<reference evidence="3" key="1">
    <citation type="journal article" date="2014" name="Nat. Commun.">
        <title>The emerging biofuel crop Camelina sativa retains a highly undifferentiated hexaploid genome structure.</title>
        <authorList>
            <person name="Kagale S."/>
            <person name="Koh C."/>
            <person name="Nixon J."/>
            <person name="Bollina V."/>
            <person name="Clarke W.E."/>
            <person name="Tuteja R."/>
            <person name="Spillane C."/>
            <person name="Robinson S.J."/>
            <person name="Links M.G."/>
            <person name="Clarke C."/>
            <person name="Higgins E.E."/>
            <person name="Huebert T."/>
            <person name="Sharpe A.G."/>
            <person name="Parkin I.A."/>
        </authorList>
    </citation>
    <scope>NUCLEOTIDE SEQUENCE [LARGE SCALE GENOMIC DNA]</scope>
    <source>
        <strain evidence="3">cv. DH55</strain>
    </source>
</reference>
<feature type="compositionally biased region" description="Basic and acidic residues" evidence="1">
    <location>
        <begin position="611"/>
        <end position="620"/>
    </location>
</feature>
<gene>
    <name evidence="4" type="primary">LOC104698706</name>
</gene>
<dbReference type="PANTHER" id="PTHR10688:SF3">
    <property type="entry name" value="PWWP DOMAIN-CONTAINING PROTEIN 6"/>
    <property type="match status" value="1"/>
</dbReference>
<feature type="compositionally biased region" description="Low complexity" evidence="1">
    <location>
        <begin position="601"/>
        <end position="610"/>
    </location>
</feature>
<dbReference type="PROSITE" id="PS50812">
    <property type="entry name" value="PWWP"/>
    <property type="match status" value="1"/>
</dbReference>
<evidence type="ECO:0000259" key="2">
    <source>
        <dbReference type="PROSITE" id="PS50812"/>
    </source>
</evidence>
<proteinExistence type="predicted"/>
<feature type="region of interest" description="Disordered" evidence="1">
    <location>
        <begin position="494"/>
        <end position="517"/>
    </location>
</feature>
<feature type="domain" description="PWWP" evidence="2">
    <location>
        <begin position="72"/>
        <end position="134"/>
    </location>
</feature>
<dbReference type="Pfam" id="PF00855">
    <property type="entry name" value="PWWP"/>
    <property type="match status" value="1"/>
</dbReference>
<feature type="non-terminal residue" evidence="4">
    <location>
        <position position="1"/>
    </location>
</feature>
<feature type="region of interest" description="Disordered" evidence="1">
    <location>
        <begin position="389"/>
        <end position="408"/>
    </location>
</feature>
<feature type="region of interest" description="Disordered" evidence="1">
    <location>
        <begin position="311"/>
        <end position="367"/>
    </location>
</feature>
<evidence type="ECO:0000313" key="3">
    <source>
        <dbReference type="Proteomes" id="UP000694864"/>
    </source>
</evidence>
<feature type="region of interest" description="Disordered" evidence="1">
    <location>
        <begin position="1"/>
        <end position="44"/>
    </location>
</feature>
<feature type="region of interest" description="Disordered" evidence="1">
    <location>
        <begin position="600"/>
        <end position="620"/>
    </location>
</feature>
<dbReference type="Proteomes" id="UP000694864">
    <property type="component" value="Chromosome 6"/>
</dbReference>
<dbReference type="InterPro" id="IPR000313">
    <property type="entry name" value="PWWP_dom"/>
</dbReference>
<dbReference type="RefSeq" id="XP_019101829.1">
    <property type="nucleotide sequence ID" value="XM_019246284.1"/>
</dbReference>
<feature type="compositionally biased region" description="Basic residues" evidence="1">
    <location>
        <begin position="321"/>
        <end position="330"/>
    </location>
</feature>
<evidence type="ECO:0000256" key="1">
    <source>
        <dbReference type="SAM" id="MobiDB-lite"/>
    </source>
</evidence>
<sequence length="675" mass="76125">SSGSIGNMLTAGSRVSENRERGGDSDKQLKEEDDVKMEDVNDDDSERIEDYVMSEVSSLRDNFEEIENGFHVGDFVWGEGVNGQRWWPGQIYDSSHASDLALKTMQKGKLLVAYFGDGSFSWCNPLELKPFLENFNEFSKMSGSRGFLSAVEEAVREIGEHVEQFLVCDEAAALVSSVAVNPGVKDGVVVPDVRREIVSSLILEKPGVVLDDVKGLAKTVSYSDLLEFEVLKRKISAYYRCKGRFDLAKYVEHQYIIGLEDKEEDESFQLRSSRKCSGFVKKNRKCGDVATTGSTTRRWRRLSEVSKVENAEEELSNRKSLSSRKRKSKKSVVDSNDDEEIEKRVESNDSNHLEESEKKDDGSGIETDVNLATPLASLSKRLRIDVSSSVERNNDNGETLVQTGKRERKKRKYLSPEYMTDFSCRARKSKLESADRVTPEKAVDIVKLGATAEEMLDLIRRVALSTKYPEDYNSSCDMVREFVSIYRSFTHKRNLSDGEDHPEVMDEKEQTRDEPNEKQFSGVELFIKTDLGSTLPSKDYLIKTYKTFGALDMGRSYTFDNNSSAVIAFSNVSDGEAAYYKTLEKCPFAATSTVTFKLKYPSSASSSPESTNEKTETETRKGVMEIECLKEKLEEIRSLLDQSEGMITEEVKMKLEDESRNLLGKVTKLIIVRPS</sequence>
<organism evidence="3 4">
    <name type="scientific">Camelina sativa</name>
    <name type="common">False flax</name>
    <name type="synonym">Myagrum sativum</name>
    <dbReference type="NCBI Taxonomy" id="90675"/>
    <lineage>
        <taxon>Eukaryota</taxon>
        <taxon>Viridiplantae</taxon>
        <taxon>Streptophyta</taxon>
        <taxon>Embryophyta</taxon>
        <taxon>Tracheophyta</taxon>
        <taxon>Spermatophyta</taxon>
        <taxon>Magnoliopsida</taxon>
        <taxon>eudicotyledons</taxon>
        <taxon>Gunneridae</taxon>
        <taxon>Pentapetalae</taxon>
        <taxon>rosids</taxon>
        <taxon>malvids</taxon>
        <taxon>Brassicales</taxon>
        <taxon>Brassicaceae</taxon>
        <taxon>Camelineae</taxon>
        <taxon>Camelina</taxon>
    </lineage>
</organism>
<dbReference type="SUPFAM" id="SSF63748">
    <property type="entry name" value="Tudor/PWWP/MBT"/>
    <property type="match status" value="1"/>
</dbReference>
<dbReference type="PANTHER" id="PTHR10688">
    <property type="entry name" value="PWWP DOMAIN-CONTAINING PROTEIN"/>
    <property type="match status" value="1"/>
</dbReference>
<accession>A0ABM1RS41</accession>
<feature type="compositionally biased region" description="Acidic residues" evidence="1">
    <location>
        <begin position="31"/>
        <end position="44"/>
    </location>
</feature>
<name>A0ABM1RS41_CAMSA</name>